<evidence type="ECO:0000313" key="2">
    <source>
        <dbReference type="EMBL" id="ATX82519.1"/>
    </source>
</evidence>
<dbReference type="Proteomes" id="UP000231637">
    <property type="component" value="Chromosome"/>
</dbReference>
<name>A0A2K8L8F2_9PROT</name>
<proteinExistence type="predicted"/>
<protein>
    <submittedName>
        <fullName evidence="2">Uncharacterized protein</fullName>
    </submittedName>
</protein>
<feature type="transmembrane region" description="Helical" evidence="1">
    <location>
        <begin position="52"/>
        <end position="72"/>
    </location>
</feature>
<keyword evidence="1" id="KW-1133">Transmembrane helix</keyword>
<accession>A0A2K8L8F2</accession>
<dbReference type="AlphaFoldDB" id="A0A2K8L8F2"/>
<dbReference type="KEGG" id="mfn:Ga0123462_1665"/>
<keyword evidence="3" id="KW-1185">Reference proteome</keyword>
<keyword evidence="1" id="KW-0472">Membrane</keyword>
<gene>
    <name evidence="2" type="ORF">Ga0123462_1665</name>
</gene>
<sequence>MMRPGLPKNLGMICNFGCVYLSHDCLRGSFIKIEHEAMEVIMKVAEKFKSENWALIIASVIMIGLVGVASTVL</sequence>
<evidence type="ECO:0000256" key="1">
    <source>
        <dbReference type="SAM" id="Phobius"/>
    </source>
</evidence>
<keyword evidence="1" id="KW-0812">Transmembrane</keyword>
<organism evidence="2 3">
    <name type="scientific">Mariprofundus ferrinatatus</name>
    <dbReference type="NCBI Taxonomy" id="1921087"/>
    <lineage>
        <taxon>Bacteria</taxon>
        <taxon>Pseudomonadati</taxon>
        <taxon>Pseudomonadota</taxon>
        <taxon>Candidatius Mariprofundia</taxon>
        <taxon>Mariprofundales</taxon>
        <taxon>Mariprofundaceae</taxon>
        <taxon>Mariprofundus</taxon>
    </lineage>
</organism>
<evidence type="ECO:0000313" key="3">
    <source>
        <dbReference type="Proteomes" id="UP000231637"/>
    </source>
</evidence>
<reference evidence="2 3" key="1">
    <citation type="submission" date="2016-12" db="EMBL/GenBank/DDBJ databases">
        <title>Isolation and genomic insights into novel planktonic Zetaproteobacteria from stratified waters of the Chesapeake Bay.</title>
        <authorList>
            <person name="McAllister S.M."/>
            <person name="Kato S."/>
            <person name="Chan C.S."/>
            <person name="Chiu B.K."/>
            <person name="Field E.K."/>
        </authorList>
    </citation>
    <scope>NUCLEOTIDE SEQUENCE [LARGE SCALE GENOMIC DNA]</scope>
    <source>
        <strain evidence="2 3">CP-8</strain>
    </source>
</reference>
<dbReference type="EMBL" id="CP018800">
    <property type="protein sequence ID" value="ATX82519.1"/>
    <property type="molecule type" value="Genomic_DNA"/>
</dbReference>